<comment type="caution">
    <text evidence="3">The sequence shown here is derived from an EMBL/GenBank/DDBJ whole genome shotgun (WGS) entry which is preliminary data.</text>
</comment>
<accession>A0A9D4WJA4</accession>
<evidence type="ECO:0000256" key="1">
    <source>
        <dbReference type="SAM" id="MobiDB-lite"/>
    </source>
</evidence>
<proteinExistence type="predicted"/>
<dbReference type="Gramene" id="Psat06G0633800-T1">
    <property type="protein sequence ID" value="KAI5401830.1"/>
    <property type="gene ID" value="KIW84_066338"/>
</dbReference>
<dbReference type="InterPro" id="IPR036047">
    <property type="entry name" value="F-box-like_dom_sf"/>
</dbReference>
<dbReference type="EMBL" id="JAMSHJ010000006">
    <property type="protein sequence ID" value="KAI5401830.1"/>
    <property type="molecule type" value="Genomic_DNA"/>
</dbReference>
<dbReference type="SMART" id="SM00256">
    <property type="entry name" value="FBOX"/>
    <property type="match status" value="1"/>
</dbReference>
<sequence length="130" mass="14728">MKQPQSTLTSPLTPRKQPQSTLTSPLRQRKQPQSTLTSLHLPFDLVEGILCRLPVKQLIQFCCVCRSWNSLISGDSNFAKKHLRLSTSRHSRHHVIMSSAHKSPEFVICHSPITSLFSSASPMEFRLPRP</sequence>
<dbReference type="InterPro" id="IPR050796">
    <property type="entry name" value="SCF_F-box_component"/>
</dbReference>
<organism evidence="3 4">
    <name type="scientific">Pisum sativum</name>
    <name type="common">Garden pea</name>
    <name type="synonym">Lathyrus oleraceus</name>
    <dbReference type="NCBI Taxonomy" id="3888"/>
    <lineage>
        <taxon>Eukaryota</taxon>
        <taxon>Viridiplantae</taxon>
        <taxon>Streptophyta</taxon>
        <taxon>Embryophyta</taxon>
        <taxon>Tracheophyta</taxon>
        <taxon>Spermatophyta</taxon>
        <taxon>Magnoliopsida</taxon>
        <taxon>eudicotyledons</taxon>
        <taxon>Gunneridae</taxon>
        <taxon>Pentapetalae</taxon>
        <taxon>rosids</taxon>
        <taxon>fabids</taxon>
        <taxon>Fabales</taxon>
        <taxon>Fabaceae</taxon>
        <taxon>Papilionoideae</taxon>
        <taxon>50 kb inversion clade</taxon>
        <taxon>NPAAA clade</taxon>
        <taxon>Hologalegina</taxon>
        <taxon>IRL clade</taxon>
        <taxon>Fabeae</taxon>
        <taxon>Lathyrus</taxon>
    </lineage>
</organism>
<dbReference type="CDD" id="cd22157">
    <property type="entry name" value="F-box_AtFBW1-like"/>
    <property type="match status" value="1"/>
</dbReference>
<keyword evidence="4" id="KW-1185">Reference proteome</keyword>
<dbReference type="Gene3D" id="1.20.1280.50">
    <property type="match status" value="1"/>
</dbReference>
<feature type="domain" description="F-box" evidence="2">
    <location>
        <begin position="35"/>
        <end position="81"/>
    </location>
</feature>
<feature type="region of interest" description="Disordered" evidence="1">
    <location>
        <begin position="1"/>
        <end position="33"/>
    </location>
</feature>
<name>A0A9D4WJA4_PEA</name>
<evidence type="ECO:0000313" key="3">
    <source>
        <dbReference type="EMBL" id="KAI5401830.1"/>
    </source>
</evidence>
<evidence type="ECO:0000313" key="4">
    <source>
        <dbReference type="Proteomes" id="UP001058974"/>
    </source>
</evidence>
<dbReference type="PANTHER" id="PTHR31672">
    <property type="entry name" value="BNACNNG10540D PROTEIN"/>
    <property type="match status" value="1"/>
</dbReference>
<protein>
    <recommendedName>
        <fullName evidence="2">F-box domain-containing protein</fullName>
    </recommendedName>
</protein>
<gene>
    <name evidence="3" type="ORF">KIW84_066338</name>
</gene>
<dbReference type="Pfam" id="PF00646">
    <property type="entry name" value="F-box"/>
    <property type="match status" value="1"/>
</dbReference>
<dbReference type="InterPro" id="IPR001810">
    <property type="entry name" value="F-box_dom"/>
</dbReference>
<reference evidence="3 4" key="1">
    <citation type="journal article" date="2022" name="Nat. Genet.">
        <title>Improved pea reference genome and pan-genome highlight genomic features and evolutionary characteristics.</title>
        <authorList>
            <person name="Yang T."/>
            <person name="Liu R."/>
            <person name="Luo Y."/>
            <person name="Hu S."/>
            <person name="Wang D."/>
            <person name="Wang C."/>
            <person name="Pandey M.K."/>
            <person name="Ge S."/>
            <person name="Xu Q."/>
            <person name="Li N."/>
            <person name="Li G."/>
            <person name="Huang Y."/>
            <person name="Saxena R.K."/>
            <person name="Ji Y."/>
            <person name="Li M."/>
            <person name="Yan X."/>
            <person name="He Y."/>
            <person name="Liu Y."/>
            <person name="Wang X."/>
            <person name="Xiang C."/>
            <person name="Varshney R.K."/>
            <person name="Ding H."/>
            <person name="Gao S."/>
            <person name="Zong X."/>
        </authorList>
    </citation>
    <scope>NUCLEOTIDE SEQUENCE [LARGE SCALE GENOMIC DNA]</scope>
    <source>
        <strain evidence="3 4">cv. Zhongwan 6</strain>
    </source>
</reference>
<dbReference type="PROSITE" id="PS50181">
    <property type="entry name" value="FBOX"/>
    <property type="match status" value="1"/>
</dbReference>
<dbReference type="Proteomes" id="UP001058974">
    <property type="component" value="Chromosome 6"/>
</dbReference>
<dbReference type="SUPFAM" id="SSF81383">
    <property type="entry name" value="F-box domain"/>
    <property type="match status" value="1"/>
</dbReference>
<evidence type="ECO:0000259" key="2">
    <source>
        <dbReference type="PROSITE" id="PS50181"/>
    </source>
</evidence>
<dbReference type="AlphaFoldDB" id="A0A9D4WJA4"/>
<dbReference type="Gramene" id="Psat6g235640.1">
    <property type="protein sequence ID" value="Psat6g235640.1.cds"/>
    <property type="gene ID" value="Psat6g235640"/>
</dbReference>
<dbReference type="PANTHER" id="PTHR31672:SF13">
    <property type="entry name" value="F-BOX PROTEIN CPR30-LIKE"/>
    <property type="match status" value="1"/>
</dbReference>